<evidence type="ECO:0000256" key="1">
    <source>
        <dbReference type="SAM" id="MobiDB-lite"/>
    </source>
</evidence>
<keyword evidence="5" id="KW-1185">Reference proteome</keyword>
<dbReference type="Gene3D" id="2.60.40.10">
    <property type="entry name" value="Immunoglobulins"/>
    <property type="match status" value="1"/>
</dbReference>
<evidence type="ECO:0000313" key="5">
    <source>
        <dbReference type="Proteomes" id="UP000004208"/>
    </source>
</evidence>
<keyword evidence="2" id="KW-1133">Transmembrane helix</keyword>
<proteinExistence type="predicted"/>
<reference evidence="4" key="1">
    <citation type="submission" date="2010-06" db="EMBL/GenBank/DDBJ databases">
        <authorList>
            <person name="Muzny D."/>
            <person name="Qin X."/>
            <person name="Buhay C."/>
            <person name="Dugan-Rocha S."/>
            <person name="Ding Y."/>
            <person name="Chen G."/>
            <person name="Hawes A."/>
            <person name="Holder M."/>
            <person name="Jhangiani S."/>
            <person name="Johnson A."/>
            <person name="Khan Z."/>
            <person name="Li Z."/>
            <person name="Liu W."/>
            <person name="Liu X."/>
            <person name="Perez L."/>
            <person name="Shen H."/>
            <person name="Wang Q."/>
            <person name="Watt J."/>
            <person name="Xi L."/>
            <person name="Xin Y."/>
            <person name="Zhou J."/>
            <person name="Deng J."/>
            <person name="Jiang H."/>
            <person name="Liu Y."/>
            <person name="Qu J."/>
            <person name="Song X.-Z."/>
            <person name="Zhang L."/>
            <person name="Villasana D."/>
            <person name="Johnson A."/>
            <person name="Liu J."/>
            <person name="Liyanage D."/>
            <person name="Lorensuhewa L."/>
            <person name="Robinson T."/>
            <person name="Song A."/>
            <person name="Song B.-B."/>
            <person name="Dinh H."/>
            <person name="Thornton R."/>
            <person name="Coyle M."/>
            <person name="Francisco L."/>
            <person name="Jackson L."/>
            <person name="Javaid M."/>
            <person name="Korchina V."/>
            <person name="Kovar C."/>
            <person name="Mata R."/>
            <person name="Mathew T."/>
            <person name="Ngo R."/>
            <person name="Nguyen L."/>
            <person name="Nguyen N."/>
            <person name="Okwuonu G."/>
            <person name="Ongeri F."/>
            <person name="Pham C."/>
            <person name="Simmons D."/>
            <person name="Wilczek-Boney K."/>
            <person name="Hale W."/>
            <person name="Jakkamsetti A."/>
            <person name="Pham P."/>
            <person name="Ruth R."/>
            <person name="San Lucas F."/>
            <person name="Warren J."/>
            <person name="Zhang J."/>
            <person name="Zhao Z."/>
            <person name="Zhou C."/>
            <person name="Zhu D."/>
            <person name="Lee S."/>
            <person name="Bess C."/>
            <person name="Blankenburg K."/>
            <person name="Forbes L."/>
            <person name="Fu Q."/>
            <person name="Gubbala S."/>
            <person name="Hirani K."/>
            <person name="Jayaseelan J.C."/>
            <person name="Lara F."/>
            <person name="Munidasa M."/>
            <person name="Palculict T."/>
            <person name="Patil S."/>
            <person name="Pu L.-L."/>
            <person name="Saada N."/>
            <person name="Tang L."/>
            <person name="Weissenberger G."/>
            <person name="Zhu Y."/>
            <person name="Hemphill L."/>
            <person name="Shang Y."/>
            <person name="Youmans B."/>
            <person name="Ayvaz T."/>
            <person name="Ross M."/>
            <person name="Santibanez J."/>
            <person name="Aqrawi P."/>
            <person name="Gross S."/>
            <person name="Joshi V."/>
            <person name="Fowler G."/>
            <person name="Nazareth L."/>
            <person name="Reid J."/>
            <person name="Worley K."/>
            <person name="Petrosino J."/>
            <person name="Highlander S."/>
            <person name="Gibbs R."/>
        </authorList>
    </citation>
    <scope>NUCLEOTIDE SEQUENCE [LARGE SCALE GENOMIC DNA]</scope>
    <source>
        <strain evidence="4">ATCC 33030</strain>
    </source>
</reference>
<dbReference type="AlphaFoldDB" id="D7W9Y0"/>
<feature type="compositionally biased region" description="Low complexity" evidence="1">
    <location>
        <begin position="191"/>
        <end position="202"/>
    </location>
</feature>
<name>D7W9Y0_9CORY</name>
<comment type="caution">
    <text evidence="4">The sequence shown here is derived from an EMBL/GenBank/DDBJ whole genome shotgun (WGS) entry which is preliminary data.</text>
</comment>
<dbReference type="HOGENOM" id="CLU_085642_0_0_11"/>
<feature type="signal peptide" evidence="3">
    <location>
        <begin position="1"/>
        <end position="26"/>
    </location>
</feature>
<accession>D7W9Y0</accession>
<feature type="region of interest" description="Disordered" evidence="1">
    <location>
        <begin position="176"/>
        <end position="236"/>
    </location>
</feature>
<dbReference type="eggNOG" id="ENOG503439M">
    <property type="taxonomic scope" value="Bacteria"/>
</dbReference>
<evidence type="ECO:0000256" key="2">
    <source>
        <dbReference type="SAM" id="Phobius"/>
    </source>
</evidence>
<feature type="chain" id="PRO_5003108027" evidence="3">
    <location>
        <begin position="27"/>
        <end position="268"/>
    </location>
</feature>
<gene>
    <name evidence="4" type="ORF">HMPREF0291_10855</name>
</gene>
<dbReference type="OrthoDB" id="4413421at2"/>
<keyword evidence="2" id="KW-0472">Membrane</keyword>
<keyword evidence="2" id="KW-0812">Transmembrane</keyword>
<dbReference type="EMBL" id="ACLJ02000001">
    <property type="protein sequence ID" value="EFK55597.1"/>
    <property type="molecule type" value="Genomic_DNA"/>
</dbReference>
<dbReference type="RefSeq" id="WP_005288500.1">
    <property type="nucleotide sequence ID" value="NZ_CM000961.1"/>
</dbReference>
<evidence type="ECO:0000313" key="4">
    <source>
        <dbReference type="EMBL" id="EFK55597.1"/>
    </source>
</evidence>
<dbReference type="NCBIfam" id="TIGR01167">
    <property type="entry name" value="LPXTG_anchor"/>
    <property type="match status" value="1"/>
</dbReference>
<evidence type="ECO:0000256" key="3">
    <source>
        <dbReference type="SAM" id="SignalP"/>
    </source>
</evidence>
<dbReference type="GO" id="GO:0005975">
    <property type="term" value="P:carbohydrate metabolic process"/>
    <property type="evidence" value="ECO:0007669"/>
    <property type="project" value="UniProtKB-ARBA"/>
</dbReference>
<dbReference type="Proteomes" id="UP000004208">
    <property type="component" value="Unassembled WGS sequence"/>
</dbReference>
<dbReference type="STRING" id="585529.HMPREF0291_10855"/>
<feature type="transmembrane region" description="Helical" evidence="2">
    <location>
        <begin position="241"/>
        <end position="262"/>
    </location>
</feature>
<sequence>MKSRGVALGAAVMIVLGAMSSGVAEAQIRPVTGNDRTLNGSQVSADERMTLEVRKKGFNAFDDPVPGALPPGDLTGITFVLYQAPDFDVTTDEGRKEASRVRSQEEWDAINRYEVAREKTNAHRVATFTDLKPGLYLLEEIRPDTEHNYLTSSPRWVVLPVADAMGEEFEHENIVVVKPAPTSTPPPVVPPTTTTPSTTTTGAPPPSKTPTTSTSPVPGQPPEEPSEDGPKLPRGVGASTGANVVLSIIAGLILIGLGVFMTKRKKRS</sequence>
<keyword evidence="3" id="KW-0732">Signal</keyword>
<protein>
    <submittedName>
        <fullName evidence="4">LPXTG-motif cell wall anchor domain protein</fullName>
    </submittedName>
</protein>
<organism evidence="4 5">
    <name type="scientific">Corynebacterium genitalium ATCC 33030</name>
    <dbReference type="NCBI Taxonomy" id="585529"/>
    <lineage>
        <taxon>Bacteria</taxon>
        <taxon>Bacillati</taxon>
        <taxon>Actinomycetota</taxon>
        <taxon>Actinomycetes</taxon>
        <taxon>Mycobacteriales</taxon>
        <taxon>Corynebacteriaceae</taxon>
        <taxon>Corynebacterium</taxon>
    </lineage>
</organism>
<dbReference type="InterPro" id="IPR013783">
    <property type="entry name" value="Ig-like_fold"/>
</dbReference>